<evidence type="ECO:0000313" key="3">
    <source>
        <dbReference type="Proteomes" id="UP000481288"/>
    </source>
</evidence>
<dbReference type="Gene3D" id="3.20.20.80">
    <property type="entry name" value="Glycosidases"/>
    <property type="match status" value="1"/>
</dbReference>
<sequence length="432" mass="47541">MLFSQLLSPLIVLLALTGSGLCAWPNGPFSTSGRWILDGSGANITYAGANWPGAADTMIPEGLQYSSIENIVTKIKSLGMNVIRLTYAIEMIDDIYESGSDTLLETSFINALGESNGTAVYNTVLRQNPQFNNGTTRLEVFDAIAAECYKQQIWVHLDNHVSKAQWCCSEGDGNSWFGDTYFNISNWQRGLQYMATHGESWGNLMSMSLRNEPRSPGDNSTLVSESYNWGDWYTNVVTASGLINQANPDVLIFFSGLSYDTYITPIPTGESLGDNQTFNKSSFTYEDKIVLELHNYATSATSCSDLENTLYVDGFSSLNSSDPSVVNVLPMVLTEWGYSQDNTTYQGVYATCLQDYLPSLHAGWMIWVIAGSYYIRSGTQDYDETWGMSVQFNPGNGIANVPLGLLNHDWSGWRSPAAIENGIVPMVQATLG</sequence>
<gene>
    <name evidence="2" type="ORF">LCER1_G004787</name>
</gene>
<evidence type="ECO:0000313" key="2">
    <source>
        <dbReference type="EMBL" id="TVY53755.1"/>
    </source>
</evidence>
<accession>A0A7D8YTG8</accession>
<dbReference type="EMBL" id="QGMG01000415">
    <property type="protein sequence ID" value="TVY53755.1"/>
    <property type="molecule type" value="Genomic_DNA"/>
</dbReference>
<proteinExistence type="predicted"/>
<organism evidence="2 3">
    <name type="scientific">Lachnellula cervina</name>
    <dbReference type="NCBI Taxonomy" id="1316786"/>
    <lineage>
        <taxon>Eukaryota</taxon>
        <taxon>Fungi</taxon>
        <taxon>Dikarya</taxon>
        <taxon>Ascomycota</taxon>
        <taxon>Pezizomycotina</taxon>
        <taxon>Leotiomycetes</taxon>
        <taxon>Helotiales</taxon>
        <taxon>Lachnaceae</taxon>
        <taxon>Lachnellula</taxon>
    </lineage>
</organism>
<evidence type="ECO:0000256" key="1">
    <source>
        <dbReference type="SAM" id="SignalP"/>
    </source>
</evidence>
<dbReference type="AlphaFoldDB" id="A0A7D8YTG8"/>
<feature type="signal peptide" evidence="1">
    <location>
        <begin position="1"/>
        <end position="22"/>
    </location>
</feature>
<dbReference type="SUPFAM" id="SSF51445">
    <property type="entry name" value="(Trans)glycosidases"/>
    <property type="match status" value="1"/>
</dbReference>
<dbReference type="PANTHER" id="PTHR31263:SF0">
    <property type="entry name" value="CELLULASE FAMILY PROTEIN (AFU_ORTHOLOGUE AFUA_5G14560)"/>
    <property type="match status" value="1"/>
</dbReference>
<dbReference type="PANTHER" id="PTHR31263">
    <property type="entry name" value="CELLULASE FAMILY PROTEIN (AFU_ORTHOLOGUE AFUA_5G14560)"/>
    <property type="match status" value="1"/>
</dbReference>
<reference evidence="2 3" key="1">
    <citation type="submission" date="2018-05" db="EMBL/GenBank/DDBJ databases">
        <title>Whole genome sequencing for identification of molecular markers to develop diagnostic detection tools for the regulated plant pathogen Lachnellula willkommii.</title>
        <authorList>
            <person name="Giroux E."/>
            <person name="Bilodeau G."/>
        </authorList>
    </citation>
    <scope>NUCLEOTIDE SEQUENCE [LARGE SCALE GENOMIC DNA]</scope>
    <source>
        <strain evidence="2 3">CBS 625.97</strain>
    </source>
</reference>
<keyword evidence="3" id="KW-1185">Reference proteome</keyword>
<dbReference type="InterPro" id="IPR017853">
    <property type="entry name" value="GH"/>
</dbReference>
<name>A0A7D8YTG8_9HELO</name>
<dbReference type="Proteomes" id="UP000481288">
    <property type="component" value="Unassembled WGS sequence"/>
</dbReference>
<comment type="caution">
    <text evidence="2">The sequence shown here is derived from an EMBL/GenBank/DDBJ whole genome shotgun (WGS) entry which is preliminary data.</text>
</comment>
<keyword evidence="1" id="KW-0732">Signal</keyword>
<dbReference type="OrthoDB" id="442731at2759"/>
<protein>
    <submittedName>
        <fullName evidence="2">Endoglucanase E1</fullName>
    </submittedName>
</protein>
<feature type="chain" id="PRO_5028941410" evidence="1">
    <location>
        <begin position="23"/>
        <end position="432"/>
    </location>
</feature>